<keyword evidence="11" id="KW-1185">Reference proteome</keyword>
<dbReference type="Proteomes" id="UP000321926">
    <property type="component" value="Unassembled WGS sequence"/>
</dbReference>
<feature type="active site" description="Proton acceptor" evidence="5">
    <location>
        <position position="70"/>
    </location>
</feature>
<dbReference type="Gene3D" id="2.40.128.10">
    <property type="match status" value="1"/>
</dbReference>
<dbReference type="Pfam" id="PF16369">
    <property type="entry name" value="GH43_C"/>
    <property type="match status" value="1"/>
</dbReference>
<evidence type="ECO:0000313" key="10">
    <source>
        <dbReference type="EMBL" id="TXK33894.1"/>
    </source>
</evidence>
<dbReference type="GO" id="GO:0004553">
    <property type="term" value="F:hydrolase activity, hydrolyzing O-glycosyl compounds"/>
    <property type="evidence" value="ECO:0007669"/>
    <property type="project" value="InterPro"/>
</dbReference>
<feature type="site" description="Important for catalytic activity, responsible for pKa modulation of the active site Glu and correct orientation of both the proton donor and substrate" evidence="6">
    <location>
        <position position="197"/>
    </location>
</feature>
<evidence type="ECO:0000256" key="3">
    <source>
        <dbReference type="ARBA" id="ARBA00022801"/>
    </source>
</evidence>
<comment type="similarity">
    <text evidence="2 7">Belongs to the glycosyl hydrolase 43 family.</text>
</comment>
<evidence type="ECO:0000256" key="8">
    <source>
        <dbReference type="SAM" id="SignalP"/>
    </source>
</evidence>
<evidence type="ECO:0000256" key="6">
    <source>
        <dbReference type="PIRSR" id="PIRSR606710-2"/>
    </source>
</evidence>
<keyword evidence="8" id="KW-0732">Signal</keyword>
<evidence type="ECO:0000256" key="4">
    <source>
        <dbReference type="ARBA" id="ARBA00023295"/>
    </source>
</evidence>
<dbReference type="InterPro" id="IPR050727">
    <property type="entry name" value="GH43_arabinanases"/>
</dbReference>
<keyword evidence="3 7" id="KW-0378">Hydrolase</keyword>
<dbReference type="SUPFAM" id="SSF75005">
    <property type="entry name" value="Arabinanase/levansucrase/invertase"/>
    <property type="match status" value="1"/>
</dbReference>
<comment type="caution">
    <text evidence="10">The sequence shown here is derived from an EMBL/GenBank/DDBJ whole genome shotgun (WGS) entry which is preliminary data.</text>
</comment>
<dbReference type="GO" id="GO:0005975">
    <property type="term" value="P:carbohydrate metabolic process"/>
    <property type="evidence" value="ECO:0007669"/>
    <property type="project" value="InterPro"/>
</dbReference>
<dbReference type="PROSITE" id="PS51257">
    <property type="entry name" value="PROKAR_LIPOPROTEIN"/>
    <property type="match status" value="1"/>
</dbReference>
<evidence type="ECO:0000256" key="1">
    <source>
        <dbReference type="ARBA" id="ARBA00004834"/>
    </source>
</evidence>
<dbReference type="PANTHER" id="PTHR43301">
    <property type="entry name" value="ARABINAN ENDO-1,5-ALPHA-L-ARABINOSIDASE"/>
    <property type="match status" value="1"/>
</dbReference>
<evidence type="ECO:0000259" key="9">
    <source>
        <dbReference type="Pfam" id="PF16369"/>
    </source>
</evidence>
<dbReference type="InterPro" id="IPR023296">
    <property type="entry name" value="Glyco_hydro_beta-prop_sf"/>
</dbReference>
<feature type="domain" description="Extracellular endo-alpha-(1-&gt;5)-L-arabinanase C-terminal" evidence="9">
    <location>
        <begin position="378"/>
        <end position="492"/>
    </location>
</feature>
<dbReference type="InterPro" id="IPR032291">
    <property type="entry name" value="Abn2_C"/>
</dbReference>
<protein>
    <submittedName>
        <fullName evidence="10">Family 43 glycosylhydrolase</fullName>
    </submittedName>
</protein>
<dbReference type="AlphaFoldDB" id="A0A5C8JB02"/>
<proteinExistence type="inferred from homology"/>
<dbReference type="Pfam" id="PF04616">
    <property type="entry name" value="Glyco_hydro_43"/>
    <property type="match status" value="1"/>
</dbReference>
<evidence type="ECO:0000256" key="7">
    <source>
        <dbReference type="RuleBase" id="RU361187"/>
    </source>
</evidence>
<dbReference type="OrthoDB" id="9801455at2"/>
<feature type="active site" description="Proton donor" evidence="5">
    <location>
        <position position="256"/>
    </location>
</feature>
<gene>
    <name evidence="10" type="ORF">FVR03_18225</name>
</gene>
<dbReference type="PANTHER" id="PTHR43301:SF3">
    <property type="entry name" value="ARABINAN ENDO-1,5-ALPHA-L-ARABINOSIDASE A-RELATED"/>
    <property type="match status" value="1"/>
</dbReference>
<keyword evidence="4 7" id="KW-0326">Glycosidase</keyword>
<dbReference type="InterPro" id="IPR006710">
    <property type="entry name" value="Glyco_hydro_43"/>
</dbReference>
<accession>A0A5C8JB02</accession>
<dbReference type="CDD" id="cd08998">
    <property type="entry name" value="GH43_Arb43a-like"/>
    <property type="match status" value="1"/>
</dbReference>
<feature type="chain" id="PRO_5023053653" evidence="8">
    <location>
        <begin position="25"/>
        <end position="496"/>
    </location>
</feature>
<comment type="pathway">
    <text evidence="1">Glycan metabolism; L-arabinan degradation.</text>
</comment>
<evidence type="ECO:0000313" key="11">
    <source>
        <dbReference type="Proteomes" id="UP000321926"/>
    </source>
</evidence>
<dbReference type="RefSeq" id="WP_147923199.1">
    <property type="nucleotide sequence ID" value="NZ_VRTY01000083.1"/>
</dbReference>
<sequence>MKKLLAGAAKAVGFMLLLGLMACSKDKDPIADATYLPPLQPFSIDNIRDTYPDVAPVAMSSRWGPYNTHDPSVLKTGEYFYSYSTDVAFGTAVQPGIQVRRSKDLVEWEFRGWALSGLPPQAVTYIRGKNASPNQSIWAPYIMKVGSEYRLYYSLASDGFRISAIGLLTSNSPEGPWVEKGLAVTSETNGPGTNAIDPSVVVTPSGEHWMHYGSAWDGLFVVQLDPATGLAKTPGDRGKRIVRRGQTNGVYNGNLEGPEIIFNEQQQMYYLFVSYDWLETKYNVRVYRSVNPDGPFLDWRGANIDDPADNGPMILSPYKFMNHGGWQGVSHPAVFKDNNKYYIAHQGRPGGPGNERFYMVMHVREIVWTENGWPMVSPQRYAAVPQTPAIAPADLAGDYEQIVLTQAVVPGYGNEQTNPGFSEAFATKLNADGTINEGGNNTWTYNAPWLELKWNGGQFTDKLHVSRGRDWENKVASTIVMTGFNGDGTAIWLKKK</sequence>
<feature type="signal peptide" evidence="8">
    <location>
        <begin position="1"/>
        <end position="24"/>
    </location>
</feature>
<dbReference type="EMBL" id="VRTY01000083">
    <property type="protein sequence ID" value="TXK33894.1"/>
    <property type="molecule type" value="Genomic_DNA"/>
</dbReference>
<reference evidence="10 11" key="1">
    <citation type="submission" date="2019-08" db="EMBL/GenBank/DDBJ databases">
        <authorList>
            <person name="Shi S."/>
        </authorList>
    </citation>
    <scope>NUCLEOTIDE SEQUENCE [LARGE SCALE GENOMIC DNA]</scope>
    <source>
        <strain evidence="10 11">GY10130</strain>
    </source>
</reference>
<organism evidence="10 11">
    <name type="scientific">Pontibacter qinzhouensis</name>
    <dbReference type="NCBI Taxonomy" id="2603253"/>
    <lineage>
        <taxon>Bacteria</taxon>
        <taxon>Pseudomonadati</taxon>
        <taxon>Bacteroidota</taxon>
        <taxon>Cytophagia</taxon>
        <taxon>Cytophagales</taxon>
        <taxon>Hymenobacteraceae</taxon>
        <taxon>Pontibacter</taxon>
    </lineage>
</organism>
<evidence type="ECO:0000256" key="2">
    <source>
        <dbReference type="ARBA" id="ARBA00009865"/>
    </source>
</evidence>
<dbReference type="Gene3D" id="2.115.10.20">
    <property type="entry name" value="Glycosyl hydrolase domain, family 43"/>
    <property type="match status" value="1"/>
</dbReference>
<name>A0A5C8JB02_9BACT</name>
<evidence type="ECO:0000256" key="5">
    <source>
        <dbReference type="PIRSR" id="PIRSR606710-1"/>
    </source>
</evidence>